<sequence length="143" mass="15582">MLFTEDDTSLTIMDALAGHPHHIQVQAKDGISPESQWSDWSQLVQAQPWTEPLIATEEPTAIPEFFSPEQNNTGADTSTVKGPDSQLPDGGGLGVVMLLSLFAGIIGIVAFTVILLLWMRHQKRGGLSKQQLTSMVKMKSLLI</sequence>
<evidence type="ECO:0000256" key="2">
    <source>
        <dbReference type="SAM" id="Phobius"/>
    </source>
</evidence>
<comment type="caution">
    <text evidence="3">The sequence shown here is derived from an EMBL/GenBank/DDBJ whole genome shotgun (WGS) entry which is preliminary data.</text>
</comment>
<dbReference type="Proteomes" id="UP000823561">
    <property type="component" value="Chromosome 12"/>
</dbReference>
<keyword evidence="2" id="KW-0812">Transmembrane</keyword>
<keyword evidence="4" id="KW-1185">Reference proteome</keyword>
<evidence type="ECO:0000256" key="1">
    <source>
        <dbReference type="SAM" id="MobiDB-lite"/>
    </source>
</evidence>
<evidence type="ECO:0000313" key="3">
    <source>
        <dbReference type="EMBL" id="KAG5272322.1"/>
    </source>
</evidence>
<evidence type="ECO:0000313" key="4">
    <source>
        <dbReference type="Proteomes" id="UP000823561"/>
    </source>
</evidence>
<proteinExistence type="predicted"/>
<dbReference type="Gene3D" id="2.60.40.10">
    <property type="entry name" value="Immunoglobulins"/>
    <property type="match status" value="1"/>
</dbReference>
<reference evidence="3" key="1">
    <citation type="submission" date="2020-10" db="EMBL/GenBank/DDBJ databases">
        <title>Chromosome-scale genome assembly of the Allis shad, Alosa alosa.</title>
        <authorList>
            <person name="Margot Z."/>
            <person name="Christophe K."/>
            <person name="Cabau C."/>
            <person name="Louis A."/>
            <person name="Berthelot C."/>
            <person name="Parey E."/>
            <person name="Roest Crollius H."/>
            <person name="Montfort J."/>
            <person name="Robinson-Rechavi M."/>
            <person name="Bucao C."/>
            <person name="Bouchez O."/>
            <person name="Gislard M."/>
            <person name="Lluch J."/>
            <person name="Milhes M."/>
            <person name="Lampietro C."/>
            <person name="Lopez Roques C."/>
            <person name="Donnadieu C."/>
            <person name="Braasch I."/>
            <person name="Desvignes T."/>
            <person name="Postlethwait J."/>
            <person name="Bobe J."/>
            <person name="Guiguen Y."/>
        </authorList>
    </citation>
    <scope>NUCLEOTIDE SEQUENCE</scope>
    <source>
        <strain evidence="3">M-15738</strain>
        <tissue evidence="3">Blood</tissue>
    </source>
</reference>
<dbReference type="EMBL" id="JADWDJ010000012">
    <property type="protein sequence ID" value="KAG5272322.1"/>
    <property type="molecule type" value="Genomic_DNA"/>
</dbReference>
<name>A0AAV6GFK0_9TELE</name>
<dbReference type="InterPro" id="IPR013783">
    <property type="entry name" value="Ig-like_fold"/>
</dbReference>
<feature type="region of interest" description="Disordered" evidence="1">
    <location>
        <begin position="64"/>
        <end position="86"/>
    </location>
</feature>
<gene>
    <name evidence="3" type="ORF">AALO_G00164190</name>
</gene>
<feature type="compositionally biased region" description="Polar residues" evidence="1">
    <location>
        <begin position="68"/>
        <end position="80"/>
    </location>
</feature>
<protein>
    <submittedName>
        <fullName evidence="3">Uncharacterized protein</fullName>
    </submittedName>
</protein>
<keyword evidence="2" id="KW-0472">Membrane</keyword>
<feature type="transmembrane region" description="Helical" evidence="2">
    <location>
        <begin position="93"/>
        <end position="119"/>
    </location>
</feature>
<organism evidence="3 4">
    <name type="scientific">Alosa alosa</name>
    <name type="common">allis shad</name>
    <dbReference type="NCBI Taxonomy" id="278164"/>
    <lineage>
        <taxon>Eukaryota</taxon>
        <taxon>Metazoa</taxon>
        <taxon>Chordata</taxon>
        <taxon>Craniata</taxon>
        <taxon>Vertebrata</taxon>
        <taxon>Euteleostomi</taxon>
        <taxon>Actinopterygii</taxon>
        <taxon>Neopterygii</taxon>
        <taxon>Teleostei</taxon>
        <taxon>Clupei</taxon>
        <taxon>Clupeiformes</taxon>
        <taxon>Clupeoidei</taxon>
        <taxon>Clupeidae</taxon>
        <taxon>Alosa</taxon>
    </lineage>
</organism>
<accession>A0AAV6GFK0</accession>
<dbReference type="AlphaFoldDB" id="A0AAV6GFK0"/>
<keyword evidence="2" id="KW-1133">Transmembrane helix</keyword>